<feature type="binding site" evidence="10">
    <location>
        <position position="180"/>
    </location>
    <ligand>
        <name>ATP</name>
        <dbReference type="ChEBI" id="CHEBI:30616"/>
    </ligand>
</feature>
<comment type="catalytic activity">
    <reaction evidence="9">
        <text>L-seryl-[protein] + ATP = O-phospho-L-seryl-[protein] + ADP + H(+)</text>
        <dbReference type="Rhea" id="RHEA:17989"/>
        <dbReference type="Rhea" id="RHEA-COMP:9863"/>
        <dbReference type="Rhea" id="RHEA-COMP:11604"/>
        <dbReference type="ChEBI" id="CHEBI:15378"/>
        <dbReference type="ChEBI" id="CHEBI:29999"/>
        <dbReference type="ChEBI" id="CHEBI:30616"/>
        <dbReference type="ChEBI" id="CHEBI:83421"/>
        <dbReference type="ChEBI" id="CHEBI:456216"/>
        <dbReference type="EC" id="2.7.11.1"/>
    </reaction>
</comment>
<feature type="domain" description="Protein kinase" evidence="12">
    <location>
        <begin position="151"/>
        <end position="406"/>
    </location>
</feature>
<keyword evidence="5 10" id="KW-0547">Nucleotide-binding</keyword>
<evidence type="ECO:0000313" key="14">
    <source>
        <dbReference type="Proteomes" id="UP000239156"/>
    </source>
</evidence>
<name>A0A2S4W8H4_9BASI</name>
<evidence type="ECO:0000256" key="6">
    <source>
        <dbReference type="ARBA" id="ARBA00022777"/>
    </source>
</evidence>
<keyword evidence="14" id="KW-1185">Reference proteome</keyword>
<dbReference type="GO" id="GO:0005524">
    <property type="term" value="F:ATP binding"/>
    <property type="evidence" value="ECO:0007669"/>
    <property type="project" value="UniProtKB-UniRule"/>
</dbReference>
<dbReference type="PROSITE" id="PS50011">
    <property type="entry name" value="PROTEIN_KINASE_DOM"/>
    <property type="match status" value="1"/>
</dbReference>
<evidence type="ECO:0000256" key="2">
    <source>
        <dbReference type="ARBA" id="ARBA00012513"/>
    </source>
</evidence>
<feature type="region of interest" description="Disordered" evidence="11">
    <location>
        <begin position="861"/>
        <end position="1008"/>
    </location>
</feature>
<dbReference type="Gene3D" id="1.10.510.10">
    <property type="entry name" value="Transferase(Phosphotransferase) domain 1"/>
    <property type="match status" value="1"/>
</dbReference>
<evidence type="ECO:0000259" key="12">
    <source>
        <dbReference type="PROSITE" id="PS50011"/>
    </source>
</evidence>
<dbReference type="GO" id="GO:0004674">
    <property type="term" value="F:protein serine/threonine kinase activity"/>
    <property type="evidence" value="ECO:0007669"/>
    <property type="project" value="UniProtKB-EC"/>
</dbReference>
<evidence type="ECO:0000256" key="3">
    <source>
        <dbReference type="ARBA" id="ARBA00022527"/>
    </source>
</evidence>
<feature type="region of interest" description="Disordered" evidence="11">
    <location>
        <begin position="633"/>
        <end position="743"/>
    </location>
</feature>
<keyword evidence="6" id="KW-0418">Kinase</keyword>
<evidence type="ECO:0000256" key="5">
    <source>
        <dbReference type="ARBA" id="ARBA00022741"/>
    </source>
</evidence>
<proteinExistence type="inferred from homology"/>
<feature type="compositionally biased region" description="Polar residues" evidence="11">
    <location>
        <begin position="480"/>
        <end position="497"/>
    </location>
</feature>
<dbReference type="InterPro" id="IPR017441">
    <property type="entry name" value="Protein_kinase_ATP_BS"/>
</dbReference>
<evidence type="ECO:0000256" key="8">
    <source>
        <dbReference type="ARBA" id="ARBA00047899"/>
    </source>
</evidence>
<dbReference type="Pfam" id="PF00069">
    <property type="entry name" value="Pkinase"/>
    <property type="match status" value="1"/>
</dbReference>
<feature type="region of interest" description="Disordered" evidence="11">
    <location>
        <begin position="824"/>
        <end position="849"/>
    </location>
</feature>
<dbReference type="SMART" id="SM00220">
    <property type="entry name" value="S_TKc"/>
    <property type="match status" value="1"/>
</dbReference>
<accession>A0A2S4W8H4</accession>
<keyword evidence="7 10" id="KW-0067">ATP-binding</keyword>
<sequence>IAHLNSTVTFSALMIGDGIMCCYDQRIYLKQSTELCRVSTTKESIDNCVVCSQLGLCLSRRGAAWAVLAAVNKSTKLFRTTTHTDHTLPPRQSAWFLCTNIDPRSYDSPKNRERTNAFRARCLTLQFGNSSPDIHPHQQHLQSPDALARRYKLLEKLGQGNFGVVFKALDRVTGEIVAVKEVDLENSDEDISEIQKEISHLADCDSEHIVKYYGSFRSGLQAMDSDGIPGRRIVSRLTETGTISRNGDPGGNARVTTRARVSSRPKKIHRDIKSANILVSSKGKIKLADFGVATQLIQTSYFFVGTPFWMAPEVIKQSAYDEKADIWSTGITAIELAKGKPPLSEYHPLRVLFLIPKAKPPTLEECLEPERLSQYSEEFQDFINACLLKDVELRPTASQLLGHPFIRRQPPVSNYKKGFTGFITHGHKFLSSTSLDISPGLSNTSASIVELIDRHSVWRSKKKNLQKSTNGPADPAGTVKSASGNRTSSTCDYRTAKNSSLNKKNDTMISAWNYQDTLRQAEEVYENIINEADQDMVDHQIKQLEETQEGLLRSDRVYGRASTEVEFGDEDDELEEAQKAMEASPLRMTHGVPAGCDDLELYDAEHMFTRSASTSPTDHHHQISRLSKFSRSIPSSPTLEIHNNHHGPPASSMHSLRAPPGASFEATTTLRPSRPTTITERLAQLSLSKQESDIHSSPGWDSNRTVSSKPGSRFLVTGPTGDPKSTDPFNHPQPSSKSPPVASRLGQSVLEEVILPLIDQSIENHTSTKSNSSSTAHIEILKQIRNEFRNLNEQDTRACGLFVDQLVREIDLFRQIDYKSQRTKTQNSSLFISHDKDDRQDGEAMSTVTSRTSSICSIIDHQEQSSKGAPTVATSTNNSATNTSGSRSTRKSVSSSSRKVANKKDEGGKQLRRIKVSLDQLSPSSSTSSAVLHRQSARRQTTDNDSDSDTGNSIIVTHSPLPIPTILNPPLKSSQTIELGDQEDKPIPDSSAPLPPQTNTPASRATRNPIADLLYNRWLDTIVQN</sequence>
<protein>
    <recommendedName>
        <fullName evidence="2">non-specific serine/threonine protein kinase</fullName>
        <ecNumber evidence="2">2.7.11.1</ecNumber>
    </recommendedName>
</protein>
<feature type="compositionally biased region" description="Polar residues" evidence="11">
    <location>
        <begin position="665"/>
        <end position="689"/>
    </location>
</feature>
<evidence type="ECO:0000256" key="1">
    <source>
        <dbReference type="ARBA" id="ARBA00008874"/>
    </source>
</evidence>
<dbReference type="VEuPathDB" id="FungiDB:PSTT_00126"/>
<keyword evidence="4" id="KW-0808">Transferase</keyword>
<keyword evidence="3" id="KW-0723">Serine/threonine-protein kinase</keyword>
<feature type="non-terminal residue" evidence="13">
    <location>
        <position position="1"/>
    </location>
</feature>
<dbReference type="EMBL" id="PKSL01000001">
    <property type="protein sequence ID" value="POW18051.1"/>
    <property type="molecule type" value="Genomic_DNA"/>
</dbReference>
<evidence type="ECO:0000313" key="13">
    <source>
        <dbReference type="EMBL" id="POW18051.1"/>
    </source>
</evidence>
<evidence type="ECO:0000256" key="9">
    <source>
        <dbReference type="ARBA" id="ARBA00048679"/>
    </source>
</evidence>
<comment type="similarity">
    <text evidence="1">Belongs to the protein kinase superfamily. STE Ser/Thr protein kinase family. STE20 subfamily.</text>
</comment>
<dbReference type="GO" id="GO:0005737">
    <property type="term" value="C:cytoplasm"/>
    <property type="evidence" value="ECO:0007669"/>
    <property type="project" value="TreeGrafter"/>
</dbReference>
<dbReference type="SUPFAM" id="SSF56112">
    <property type="entry name" value="Protein kinase-like (PK-like)"/>
    <property type="match status" value="1"/>
</dbReference>
<feature type="compositionally biased region" description="Polar residues" evidence="11">
    <location>
        <begin position="699"/>
        <end position="710"/>
    </location>
</feature>
<organism evidence="13 14">
    <name type="scientific">Puccinia striiformis</name>
    <dbReference type="NCBI Taxonomy" id="27350"/>
    <lineage>
        <taxon>Eukaryota</taxon>
        <taxon>Fungi</taxon>
        <taxon>Dikarya</taxon>
        <taxon>Basidiomycota</taxon>
        <taxon>Pucciniomycotina</taxon>
        <taxon>Pucciniomycetes</taxon>
        <taxon>Pucciniales</taxon>
        <taxon>Pucciniaceae</taxon>
        <taxon>Puccinia</taxon>
    </lineage>
</organism>
<dbReference type="VEuPathDB" id="FungiDB:PSHT_01422"/>
<feature type="region of interest" description="Disordered" evidence="11">
    <location>
        <begin position="461"/>
        <end position="497"/>
    </location>
</feature>
<reference evidence="13" key="1">
    <citation type="submission" date="2017-12" db="EMBL/GenBank/DDBJ databases">
        <title>Gene loss provides genomic basis for host adaptation in cereal stripe rust fungi.</title>
        <authorList>
            <person name="Xia C."/>
        </authorList>
    </citation>
    <scope>NUCLEOTIDE SEQUENCE [LARGE SCALE GENOMIC DNA]</scope>
    <source>
        <strain evidence="13">93-210</strain>
    </source>
</reference>
<comment type="caution">
    <text evidence="13">The sequence shown here is derived from an EMBL/GenBank/DDBJ whole genome shotgun (WGS) entry which is preliminary data.</text>
</comment>
<evidence type="ECO:0000256" key="10">
    <source>
        <dbReference type="PROSITE-ProRule" id="PRU10141"/>
    </source>
</evidence>
<evidence type="ECO:0000256" key="11">
    <source>
        <dbReference type="SAM" id="MobiDB-lite"/>
    </source>
</evidence>
<dbReference type="Proteomes" id="UP000239156">
    <property type="component" value="Unassembled WGS sequence"/>
</dbReference>
<dbReference type="InterPro" id="IPR000719">
    <property type="entry name" value="Prot_kinase_dom"/>
</dbReference>
<dbReference type="Gene3D" id="3.30.200.20">
    <property type="entry name" value="Phosphorylase Kinase, domain 1"/>
    <property type="match status" value="1"/>
</dbReference>
<dbReference type="AlphaFoldDB" id="A0A2S4W8H4"/>
<dbReference type="InterPro" id="IPR011009">
    <property type="entry name" value="Kinase-like_dom_sf"/>
</dbReference>
<comment type="catalytic activity">
    <reaction evidence="8">
        <text>L-threonyl-[protein] + ATP = O-phospho-L-threonyl-[protein] + ADP + H(+)</text>
        <dbReference type="Rhea" id="RHEA:46608"/>
        <dbReference type="Rhea" id="RHEA-COMP:11060"/>
        <dbReference type="Rhea" id="RHEA-COMP:11605"/>
        <dbReference type="ChEBI" id="CHEBI:15378"/>
        <dbReference type="ChEBI" id="CHEBI:30013"/>
        <dbReference type="ChEBI" id="CHEBI:30616"/>
        <dbReference type="ChEBI" id="CHEBI:61977"/>
        <dbReference type="ChEBI" id="CHEBI:456216"/>
        <dbReference type="EC" id="2.7.11.1"/>
    </reaction>
</comment>
<gene>
    <name evidence="13" type="ORF">PSTT_00126</name>
</gene>
<evidence type="ECO:0000256" key="7">
    <source>
        <dbReference type="ARBA" id="ARBA00022840"/>
    </source>
</evidence>
<dbReference type="PROSITE" id="PS00107">
    <property type="entry name" value="PROTEIN_KINASE_ATP"/>
    <property type="match status" value="1"/>
</dbReference>
<feature type="compositionally biased region" description="Low complexity" evidence="11">
    <location>
        <begin position="873"/>
        <end position="899"/>
    </location>
</feature>
<feature type="compositionally biased region" description="Low complexity" evidence="11">
    <location>
        <begin position="917"/>
        <end position="932"/>
    </location>
</feature>
<dbReference type="PANTHER" id="PTHR48012">
    <property type="entry name" value="STERILE20-LIKE KINASE, ISOFORM B-RELATED"/>
    <property type="match status" value="1"/>
</dbReference>
<dbReference type="InterPro" id="IPR050629">
    <property type="entry name" value="STE20/SPS1-PAK"/>
</dbReference>
<dbReference type="PANTHER" id="PTHR48012:SF10">
    <property type="entry name" value="FI20177P1"/>
    <property type="match status" value="1"/>
</dbReference>
<evidence type="ECO:0000256" key="4">
    <source>
        <dbReference type="ARBA" id="ARBA00022679"/>
    </source>
</evidence>
<feature type="compositionally biased region" description="Basic and acidic residues" evidence="11">
    <location>
        <begin position="833"/>
        <end position="842"/>
    </location>
</feature>
<dbReference type="EC" id="2.7.11.1" evidence="2"/>